<dbReference type="GO" id="GO:0016491">
    <property type="term" value="F:oxidoreductase activity"/>
    <property type="evidence" value="ECO:0007669"/>
    <property type="project" value="InterPro"/>
</dbReference>
<dbReference type="Gene3D" id="3.40.50.80">
    <property type="entry name" value="Nucleotide-binding domain of ferredoxin-NADP reductase (FNR) module"/>
    <property type="match status" value="1"/>
</dbReference>
<evidence type="ECO:0000259" key="1">
    <source>
        <dbReference type="PROSITE" id="PS51384"/>
    </source>
</evidence>
<dbReference type="SUPFAM" id="SSF52343">
    <property type="entry name" value="Ferredoxin reductase-like, C-terminal NADP-linked domain"/>
    <property type="match status" value="1"/>
</dbReference>
<accession>A0A9Q9ALE9</accession>
<feature type="domain" description="FAD-binding FR-type" evidence="1">
    <location>
        <begin position="349"/>
        <end position="477"/>
    </location>
</feature>
<evidence type="ECO:0000313" key="3">
    <source>
        <dbReference type="Proteomes" id="UP001056384"/>
    </source>
</evidence>
<dbReference type="EMBL" id="CP099418">
    <property type="protein sequence ID" value="USW48253.1"/>
    <property type="molecule type" value="Genomic_DNA"/>
</dbReference>
<proteinExistence type="predicted"/>
<dbReference type="Gene3D" id="2.40.30.10">
    <property type="entry name" value="Translation factors"/>
    <property type="match status" value="1"/>
</dbReference>
<dbReference type="InterPro" id="IPR017927">
    <property type="entry name" value="FAD-bd_FR_type"/>
</dbReference>
<dbReference type="InterPro" id="IPR039261">
    <property type="entry name" value="FNR_nucleotide-bd"/>
</dbReference>
<protein>
    <submittedName>
        <fullName evidence="2">Pyridoxamine 5'-phosphate oxidase, FMN-binding split barrel</fullName>
    </submittedName>
</protein>
<sequence>MAMFFGALDWHSGEAEIQRKMQVHDLDNPTVPQLSPQLSNHLQIAPLISLGALDKDGRPWTTLLAGQRPMSQPLGGGIIGIKTPITGKHDPVVEELVGKEASGQVVREEGQGRMVSGLTIDLETRKRVKLFGRMIAGALSTRDDEVTGQQEAIAEMQVVLKIEQSLGNCPKYLNKRRIEPAVAKPELLSKSASLSDEALALLQKADLFFVSSANKDQDMDTNHRGGPAGFLRVASNDASGAVLCWPEYSGNRLYQTLGNLAVYPKAGICVPDFDTGDCLYLTGTTEILIGADASAYLPRSNLCVKLTVTSARFVTQALPFRGVAGEKSPYNPQVRHLASEKPSTRPQNEKLQQAALISQTKLTPTISRFRFSLENAASHTAGQYVTLDLSSHLDIGYSHMRNDDPRSLNDDFVRTFTVSSGPGSPPDPVRQLKDDEFEITMRKVGVVTGFLFKYGGAEQRQSLEVGVKGFGGEFELQQSGTETIAFIAAGVGITPILPSLAVLDHTRLELLWTVRSQDTPLVADVVDQHPKLSESLVLFITDAKEEDATSIEQLRGRHITVNLRRMNQQDVQFEEEVSRHYLCTGVPMRKQLTEWLSGKELVFEDFNF</sequence>
<evidence type="ECO:0000313" key="2">
    <source>
        <dbReference type="EMBL" id="USW48253.1"/>
    </source>
</evidence>
<gene>
    <name evidence="2" type="ORF">Slin15195_G015720</name>
</gene>
<dbReference type="InterPro" id="IPR012349">
    <property type="entry name" value="Split_barrel_FMN-bd"/>
</dbReference>
<dbReference type="PANTHER" id="PTHR42815">
    <property type="entry name" value="FAD-BINDING, PUTATIVE (AFU_ORTHOLOGUE AFUA_6G07600)-RELATED"/>
    <property type="match status" value="1"/>
</dbReference>
<dbReference type="AlphaFoldDB" id="A0A9Q9ALE9"/>
<dbReference type="PANTHER" id="PTHR42815:SF2">
    <property type="entry name" value="FAD-BINDING, PUTATIVE (AFU_ORTHOLOGUE AFUA_6G07600)-RELATED"/>
    <property type="match status" value="1"/>
</dbReference>
<name>A0A9Q9ALE9_9PEZI</name>
<keyword evidence="3" id="KW-1185">Reference proteome</keyword>
<dbReference type="PROSITE" id="PS51384">
    <property type="entry name" value="FAD_FR"/>
    <property type="match status" value="1"/>
</dbReference>
<reference evidence="2" key="1">
    <citation type="submission" date="2022-06" db="EMBL/GenBank/DDBJ databases">
        <title>Complete genome sequences of two strains of the flax pathogen Septoria linicola.</title>
        <authorList>
            <person name="Lapalu N."/>
            <person name="Simon A."/>
            <person name="Demenou B."/>
            <person name="Paumier D."/>
            <person name="Guillot M.-P."/>
            <person name="Gout L."/>
            <person name="Valade R."/>
        </authorList>
    </citation>
    <scope>NUCLEOTIDE SEQUENCE</scope>
    <source>
        <strain evidence="2">SE15195</strain>
    </source>
</reference>
<dbReference type="InterPro" id="IPR017938">
    <property type="entry name" value="Riboflavin_synthase-like_b-brl"/>
</dbReference>
<dbReference type="Proteomes" id="UP001056384">
    <property type="component" value="Chromosome 1"/>
</dbReference>
<organism evidence="2 3">
    <name type="scientific">Septoria linicola</name>
    <dbReference type="NCBI Taxonomy" id="215465"/>
    <lineage>
        <taxon>Eukaryota</taxon>
        <taxon>Fungi</taxon>
        <taxon>Dikarya</taxon>
        <taxon>Ascomycota</taxon>
        <taxon>Pezizomycotina</taxon>
        <taxon>Dothideomycetes</taxon>
        <taxon>Dothideomycetidae</taxon>
        <taxon>Mycosphaerellales</taxon>
        <taxon>Mycosphaerellaceae</taxon>
        <taxon>Septoria</taxon>
    </lineage>
</organism>
<dbReference type="Gene3D" id="2.30.110.10">
    <property type="entry name" value="Electron Transport, Fmn-binding Protein, Chain A"/>
    <property type="match status" value="1"/>
</dbReference>
<dbReference type="SUPFAM" id="SSF63380">
    <property type="entry name" value="Riboflavin synthase domain-like"/>
    <property type="match status" value="1"/>
</dbReference>